<keyword evidence="3" id="KW-1185">Reference proteome</keyword>
<dbReference type="Gene3D" id="3.90.25.10">
    <property type="entry name" value="UDP-galactose 4-epimerase, domain 1"/>
    <property type="match status" value="1"/>
</dbReference>
<feature type="domain" description="NAD(P)-binding" evidence="1">
    <location>
        <begin position="6"/>
        <end position="111"/>
    </location>
</feature>
<dbReference type="AlphaFoldDB" id="A0A512HMS2"/>
<gene>
    <name evidence="2" type="ORF">RNA01_36790</name>
</gene>
<evidence type="ECO:0000313" key="2">
    <source>
        <dbReference type="EMBL" id="GEO86747.1"/>
    </source>
</evidence>
<dbReference type="EMBL" id="BJZP01000023">
    <property type="protein sequence ID" value="GEO86747.1"/>
    <property type="molecule type" value="Genomic_DNA"/>
</dbReference>
<sequence length="292" mass="31104">MYAIVGAAGKVGYSTALALRKAGVPVRAVLRDGAKAGPLSEIGCDIAVADLQDPTALGLAVANADAVQVILPPDGVGEMRRSIESLAEALEQARPNRVLAISDYGAHVREDIGMPTMFRIFEERLRQLDIPKVFLRSAEHMQGWGLVIPVAVAAGVLPSFHDPVDMEFPTISASDLGLIAADLLLHPNAGTDLQVVHAEGPRRYTANDVAVALGALLGRKVSAQAVPRSQWQENFEHVLSQSAAKLLVNLYHAHNKGGLVDVEPSGDVRYGTASLIDALRPLVPFRTMPIPK</sequence>
<organism evidence="2 3">
    <name type="scientific">Ciceribacter naphthalenivorans</name>
    <dbReference type="NCBI Taxonomy" id="1118451"/>
    <lineage>
        <taxon>Bacteria</taxon>
        <taxon>Pseudomonadati</taxon>
        <taxon>Pseudomonadota</taxon>
        <taxon>Alphaproteobacteria</taxon>
        <taxon>Hyphomicrobiales</taxon>
        <taxon>Rhizobiaceae</taxon>
        <taxon>Ciceribacter</taxon>
    </lineage>
</organism>
<evidence type="ECO:0000259" key="1">
    <source>
        <dbReference type="Pfam" id="PF13460"/>
    </source>
</evidence>
<name>A0A512HMS2_9HYPH</name>
<dbReference type="OrthoDB" id="7352262at2"/>
<dbReference type="InterPro" id="IPR036291">
    <property type="entry name" value="NAD(P)-bd_dom_sf"/>
</dbReference>
<comment type="caution">
    <text evidence="2">The sequence shown here is derived from an EMBL/GenBank/DDBJ whole genome shotgun (WGS) entry which is preliminary data.</text>
</comment>
<dbReference type="Proteomes" id="UP000321717">
    <property type="component" value="Unassembled WGS sequence"/>
</dbReference>
<dbReference type="PANTHER" id="PTHR43162">
    <property type="match status" value="1"/>
</dbReference>
<protein>
    <recommendedName>
        <fullName evidence="1">NAD(P)-binding domain-containing protein</fullName>
    </recommendedName>
</protein>
<dbReference type="InterPro" id="IPR016040">
    <property type="entry name" value="NAD(P)-bd_dom"/>
</dbReference>
<dbReference type="PANTHER" id="PTHR43162:SF1">
    <property type="entry name" value="PRESTALK A DIFFERENTIATION PROTEIN A"/>
    <property type="match status" value="1"/>
</dbReference>
<reference evidence="2 3" key="1">
    <citation type="submission" date="2019-07" db="EMBL/GenBank/DDBJ databases">
        <title>Whole genome shotgun sequence of Rhizobium naphthalenivorans NBRC 107585.</title>
        <authorList>
            <person name="Hosoyama A."/>
            <person name="Uohara A."/>
            <person name="Ohji S."/>
            <person name="Ichikawa N."/>
        </authorList>
    </citation>
    <scope>NUCLEOTIDE SEQUENCE [LARGE SCALE GENOMIC DNA]</scope>
    <source>
        <strain evidence="2 3">NBRC 107585</strain>
    </source>
</reference>
<dbReference type="InterPro" id="IPR051604">
    <property type="entry name" value="Ergot_Alk_Oxidoreductase"/>
</dbReference>
<dbReference type="SUPFAM" id="SSF51735">
    <property type="entry name" value="NAD(P)-binding Rossmann-fold domains"/>
    <property type="match status" value="1"/>
</dbReference>
<dbReference type="RefSeq" id="WP_147181634.1">
    <property type="nucleotide sequence ID" value="NZ_BJZP01000023.1"/>
</dbReference>
<accession>A0A512HMS2</accession>
<dbReference type="Gene3D" id="3.40.50.720">
    <property type="entry name" value="NAD(P)-binding Rossmann-like Domain"/>
    <property type="match status" value="1"/>
</dbReference>
<proteinExistence type="predicted"/>
<evidence type="ECO:0000313" key="3">
    <source>
        <dbReference type="Proteomes" id="UP000321717"/>
    </source>
</evidence>
<dbReference type="Pfam" id="PF13460">
    <property type="entry name" value="NAD_binding_10"/>
    <property type="match status" value="1"/>
</dbReference>